<dbReference type="RefSeq" id="WP_148969994.1">
    <property type="nucleotide sequence ID" value="NZ_JBNIKW010000007.1"/>
</dbReference>
<dbReference type="AlphaFoldDB" id="A0A5D4TUA7"/>
<dbReference type="Pfam" id="PF14106">
    <property type="entry name" value="DUF4279"/>
    <property type="match status" value="1"/>
</dbReference>
<protein>
    <submittedName>
        <fullName evidence="1">DUF4279 domain-containing protein</fullName>
    </submittedName>
</protein>
<dbReference type="InterPro" id="IPR025459">
    <property type="entry name" value="DUF4279"/>
</dbReference>
<dbReference type="Proteomes" id="UP000324269">
    <property type="component" value="Unassembled WGS sequence"/>
</dbReference>
<sequence>MNTEINVEFCIYGDELNPDEITRLLELQPSLSYRKDDFIRDNGLMKRLEGCWEINTGYAPSVDINDALSKMKEILDEKTEKILQIKRTNTFDCKMTIVIKIYNNNVPGMYFSPSTLSFIVNDLEAEMDICTYVM</sequence>
<proteinExistence type="predicted"/>
<reference evidence="1 2" key="1">
    <citation type="submission" date="2019-08" db="EMBL/GenBank/DDBJ databases">
        <title>Bacillus genomes from the desert of Cuatro Cienegas, Coahuila.</title>
        <authorList>
            <person name="Olmedo-Alvarez G."/>
        </authorList>
    </citation>
    <scope>NUCLEOTIDE SEQUENCE [LARGE SCALE GENOMIC DNA]</scope>
    <source>
        <strain evidence="1 2">CH87b_3T</strain>
    </source>
</reference>
<name>A0A5D4TUA7_9BACI</name>
<dbReference type="OrthoDB" id="893918at2"/>
<evidence type="ECO:0000313" key="2">
    <source>
        <dbReference type="Proteomes" id="UP000324269"/>
    </source>
</evidence>
<organism evidence="1 2">
    <name type="scientific">Rossellomorea aquimaris</name>
    <dbReference type="NCBI Taxonomy" id="189382"/>
    <lineage>
        <taxon>Bacteria</taxon>
        <taxon>Bacillati</taxon>
        <taxon>Bacillota</taxon>
        <taxon>Bacilli</taxon>
        <taxon>Bacillales</taxon>
        <taxon>Bacillaceae</taxon>
        <taxon>Rossellomorea</taxon>
    </lineage>
</organism>
<comment type="caution">
    <text evidence="1">The sequence shown here is derived from an EMBL/GenBank/DDBJ whole genome shotgun (WGS) entry which is preliminary data.</text>
</comment>
<gene>
    <name evidence="1" type="ORF">FZC85_09360</name>
</gene>
<evidence type="ECO:0000313" key="1">
    <source>
        <dbReference type="EMBL" id="TYS87174.1"/>
    </source>
</evidence>
<accession>A0A5D4TUA7</accession>
<dbReference type="EMBL" id="VTEZ01000002">
    <property type="protein sequence ID" value="TYS87174.1"/>
    <property type="molecule type" value="Genomic_DNA"/>
</dbReference>